<gene>
    <name evidence="2" type="ORF">ACFQ07_04155</name>
</gene>
<dbReference type="PANTHER" id="PTHR10362">
    <property type="entry name" value="HISTIDINE AMMONIA-LYASE"/>
    <property type="match status" value="1"/>
</dbReference>
<dbReference type="Proteomes" id="UP001597083">
    <property type="component" value="Unassembled WGS sequence"/>
</dbReference>
<evidence type="ECO:0000313" key="3">
    <source>
        <dbReference type="Proteomes" id="UP001597083"/>
    </source>
</evidence>
<feature type="non-terminal residue" evidence="2">
    <location>
        <position position="117"/>
    </location>
</feature>
<name>A0ABW3CA60_9ACTN</name>
<dbReference type="SUPFAM" id="SSF48557">
    <property type="entry name" value="L-aspartase-like"/>
    <property type="match status" value="1"/>
</dbReference>
<proteinExistence type="predicted"/>
<dbReference type="Gene3D" id="1.10.275.10">
    <property type="entry name" value="Fumarase/aspartase (N-terminal domain)"/>
    <property type="match status" value="1"/>
</dbReference>
<sequence>MGDTPVEVGPEPLAFDQVVAVARDDARVVLSDQARKLVGESRAHVEELASLPRPVYGVSTGFGALATRHIQPDLRKQLQLNIVRSHAAGSGPEVEREVVRAMMLLRLRTLATGRTGV</sequence>
<comment type="caution">
    <text evidence="2">The sequence shown here is derived from an EMBL/GenBank/DDBJ whole genome shotgun (WGS) entry which is preliminary data.</text>
</comment>
<dbReference type="Pfam" id="PF00221">
    <property type="entry name" value="Lyase_aromatic"/>
    <property type="match status" value="1"/>
</dbReference>
<dbReference type="InterPro" id="IPR024083">
    <property type="entry name" value="Fumarase/histidase_N"/>
</dbReference>
<evidence type="ECO:0000313" key="2">
    <source>
        <dbReference type="EMBL" id="MFD0851395.1"/>
    </source>
</evidence>
<keyword evidence="3" id="KW-1185">Reference proteome</keyword>
<accession>A0ABW3CA60</accession>
<dbReference type="EMBL" id="JBHTIR010000429">
    <property type="protein sequence ID" value="MFD0851395.1"/>
    <property type="molecule type" value="Genomic_DNA"/>
</dbReference>
<keyword evidence="1 2" id="KW-0456">Lyase</keyword>
<dbReference type="InterPro" id="IPR008948">
    <property type="entry name" value="L-Aspartase-like"/>
</dbReference>
<dbReference type="GO" id="GO:0016829">
    <property type="term" value="F:lyase activity"/>
    <property type="evidence" value="ECO:0007669"/>
    <property type="project" value="UniProtKB-KW"/>
</dbReference>
<reference evidence="3" key="1">
    <citation type="journal article" date="2019" name="Int. J. Syst. Evol. Microbiol.">
        <title>The Global Catalogue of Microorganisms (GCM) 10K type strain sequencing project: providing services to taxonomists for standard genome sequencing and annotation.</title>
        <authorList>
            <consortium name="The Broad Institute Genomics Platform"/>
            <consortium name="The Broad Institute Genome Sequencing Center for Infectious Disease"/>
            <person name="Wu L."/>
            <person name="Ma J."/>
        </authorList>
    </citation>
    <scope>NUCLEOTIDE SEQUENCE [LARGE SCALE GENOMIC DNA]</scope>
    <source>
        <strain evidence="3">JCM 31696</strain>
    </source>
</reference>
<dbReference type="InterPro" id="IPR001106">
    <property type="entry name" value="Aromatic_Lyase"/>
</dbReference>
<protein>
    <submittedName>
        <fullName evidence="2">Aromatic amino acid lyase</fullName>
    </submittedName>
</protein>
<organism evidence="2 3">
    <name type="scientific">Actinomadura adrarensis</name>
    <dbReference type="NCBI Taxonomy" id="1819600"/>
    <lineage>
        <taxon>Bacteria</taxon>
        <taxon>Bacillati</taxon>
        <taxon>Actinomycetota</taxon>
        <taxon>Actinomycetes</taxon>
        <taxon>Streptosporangiales</taxon>
        <taxon>Thermomonosporaceae</taxon>
        <taxon>Actinomadura</taxon>
    </lineage>
</organism>
<evidence type="ECO:0000256" key="1">
    <source>
        <dbReference type="ARBA" id="ARBA00023239"/>
    </source>
</evidence>